<protein>
    <recommendedName>
        <fullName evidence="3">DUF3024 domain-containing protein</fullName>
    </recommendedName>
</protein>
<dbReference type="InterPro" id="IPR021388">
    <property type="entry name" value="DUF3024"/>
</dbReference>
<proteinExistence type="predicted"/>
<accession>A0A5C4M318</accession>
<comment type="caution">
    <text evidence="1">The sequence shown here is derived from an EMBL/GenBank/DDBJ whole genome shotgun (WGS) entry which is preliminary data.</text>
</comment>
<dbReference type="Pfam" id="PF11225">
    <property type="entry name" value="DUF3024"/>
    <property type="match status" value="1"/>
</dbReference>
<dbReference type="Proteomes" id="UP000305546">
    <property type="component" value="Unassembled WGS sequence"/>
</dbReference>
<evidence type="ECO:0000313" key="2">
    <source>
        <dbReference type="Proteomes" id="UP000305546"/>
    </source>
</evidence>
<evidence type="ECO:0000313" key="1">
    <source>
        <dbReference type="EMBL" id="TNC27398.1"/>
    </source>
</evidence>
<dbReference type="OrthoDB" id="4210561at2"/>
<evidence type="ECO:0008006" key="3">
    <source>
        <dbReference type="Google" id="ProtNLM"/>
    </source>
</evidence>
<keyword evidence="2" id="KW-1185">Reference proteome</keyword>
<reference evidence="1 2" key="1">
    <citation type="submission" date="2019-06" db="EMBL/GenBank/DDBJ databases">
        <title>Amycolatopsis alkalitolerans sp. nov., isolated from Gastrodia elata Blume.</title>
        <authorList>
            <person name="Narsing Rao M.P."/>
            <person name="Li W.J."/>
        </authorList>
    </citation>
    <scope>NUCLEOTIDE SEQUENCE [LARGE SCALE GENOMIC DNA]</scope>
    <source>
        <strain evidence="1 2">SYSUP0005</strain>
    </source>
</reference>
<dbReference type="EMBL" id="VDFW01000006">
    <property type="protein sequence ID" value="TNC27398.1"/>
    <property type="molecule type" value="Genomic_DNA"/>
</dbReference>
<gene>
    <name evidence="1" type="ORF">FG385_10025</name>
</gene>
<dbReference type="AlphaFoldDB" id="A0A5C4M318"/>
<sequence>MSPIPELQQRQIVRWCERRVPADKRITSRWRGRMVTLVERRPDWSGDALGERPFAQLRYGIDGLWTLYYWSEDLGRWRKYPQSVRENSPVPLLADIDRSASDGYFFTLQT</sequence>
<organism evidence="1 2">
    <name type="scientific">Amycolatopsis alkalitolerans</name>
    <dbReference type="NCBI Taxonomy" id="2547244"/>
    <lineage>
        <taxon>Bacteria</taxon>
        <taxon>Bacillati</taxon>
        <taxon>Actinomycetota</taxon>
        <taxon>Actinomycetes</taxon>
        <taxon>Pseudonocardiales</taxon>
        <taxon>Pseudonocardiaceae</taxon>
        <taxon>Amycolatopsis</taxon>
    </lineage>
</organism>
<name>A0A5C4M318_9PSEU</name>